<dbReference type="CDD" id="cd01668">
    <property type="entry name" value="TGS_RSH"/>
    <property type="match status" value="1"/>
</dbReference>
<feature type="region of interest" description="Disordered" evidence="2">
    <location>
        <begin position="1"/>
        <end position="21"/>
    </location>
</feature>
<dbReference type="InterPro" id="IPR045865">
    <property type="entry name" value="ACT-like_dom_sf"/>
</dbReference>
<keyword evidence="6" id="KW-0378">Hydrolase</keyword>
<evidence type="ECO:0000256" key="2">
    <source>
        <dbReference type="SAM" id="MobiDB-lite"/>
    </source>
</evidence>
<dbReference type="InterPro" id="IPR012675">
    <property type="entry name" value="Beta-grasp_dom_sf"/>
</dbReference>
<feature type="domain" description="TGS" evidence="5">
    <location>
        <begin position="414"/>
        <end position="475"/>
    </location>
</feature>
<dbReference type="GO" id="GO:0015969">
    <property type="term" value="P:guanosine tetraphosphate metabolic process"/>
    <property type="evidence" value="ECO:0007669"/>
    <property type="project" value="InterPro"/>
</dbReference>
<sequence>MSAVLPTTSGRGKRPSSPILPSPAAANAAAASFAALTARLDYLDPGEIDWVRKAYRFADEAHLGQLRASGEPYITHPIAVAAQCAEWKLDAQALMAALLHDAIEDCGVTKPDLIERFGAPVAELVDGLTKLDKLQFNTREENQAESFRKMLLAMARDVRVILVKLADRSHNMRTLEDVPREKWNRIASETLDIYAPIAHRLGLNATYRELQELSFKYLKPWRHATLSKAVARARSRRRDLIQKVQRDVESTFEAAGMKLRIAGREKTLYSIYKKMDEKHLSFAQVTDIYGFRVIVPTVTDCYTAMGLLHQLYKPVPGKFKDHIAIPKINGYQSLHTTLVGPSGVNVEFQLRTEAMHLVAESGVAAHWLYKASAPQEDSQERLGTKWLQSLLDIQNETRDAAEFWDHVKIDLFPDAVYVFTPKSQILALPRGATVVDFAYAIHSDVGDHTVAARINGAQVPLRTELKNGDVVEVVTAPVSSPNPAWLGFVRTGRARSKIRHHLKTLAQAESQQLGEKLLAQALRAEGMEKLPPDTEPYHPLWDKLLRFTGNKSRAELLTDLGLGKRIASIVAKRLMVLLGEMGEKPDALLISRERFTAHENVSQGGLTLDGSENASVQFATCCRPIPGDNIVGYLGRGEGLVVHVESCAVARRLQHKDAERFIGVEWSDEPVRQFETGVLVTVANGKGTLARVAAALANAEADIIHVDMDDGRAQDATDLRFVVSVRDRNHLESVLRNLKRTPSVLQAQRIKPGA</sequence>
<dbReference type="CDD" id="cd05399">
    <property type="entry name" value="NT_Rel-Spo_like"/>
    <property type="match status" value="1"/>
</dbReference>
<organism evidence="6 7">
    <name type="scientific">Ramlibacter agri</name>
    <dbReference type="NCBI Taxonomy" id="2728837"/>
    <lineage>
        <taxon>Bacteria</taxon>
        <taxon>Pseudomonadati</taxon>
        <taxon>Pseudomonadota</taxon>
        <taxon>Betaproteobacteria</taxon>
        <taxon>Burkholderiales</taxon>
        <taxon>Comamonadaceae</taxon>
        <taxon>Ramlibacter</taxon>
    </lineage>
</organism>
<feature type="domain" description="ACT" evidence="3">
    <location>
        <begin position="677"/>
        <end position="752"/>
    </location>
</feature>
<dbReference type="PROSITE" id="PS51880">
    <property type="entry name" value="TGS"/>
    <property type="match status" value="1"/>
</dbReference>
<dbReference type="InterPro" id="IPR006674">
    <property type="entry name" value="HD_domain"/>
</dbReference>
<dbReference type="GO" id="GO:0008893">
    <property type="term" value="F:guanosine-3',5'-bis(diphosphate) 3'-diphosphatase activity"/>
    <property type="evidence" value="ECO:0007669"/>
    <property type="project" value="TreeGrafter"/>
</dbReference>
<dbReference type="GO" id="GO:0005886">
    <property type="term" value="C:plasma membrane"/>
    <property type="evidence" value="ECO:0007669"/>
    <property type="project" value="TreeGrafter"/>
</dbReference>
<dbReference type="PANTHER" id="PTHR21262">
    <property type="entry name" value="GUANOSINE-3',5'-BIS DIPHOSPHATE 3'-PYROPHOSPHOHYDROLASE"/>
    <property type="match status" value="1"/>
</dbReference>
<keyword evidence="7" id="KW-1185">Reference proteome</keyword>
<dbReference type="GO" id="GO:0008728">
    <property type="term" value="F:GTP diphosphokinase activity"/>
    <property type="evidence" value="ECO:0007669"/>
    <property type="project" value="TreeGrafter"/>
</dbReference>
<dbReference type="Pfam" id="PF02824">
    <property type="entry name" value="TGS"/>
    <property type="match status" value="1"/>
</dbReference>
<dbReference type="Gene3D" id="3.30.460.10">
    <property type="entry name" value="Beta Polymerase, domain 2"/>
    <property type="match status" value="1"/>
</dbReference>
<dbReference type="SUPFAM" id="SSF55021">
    <property type="entry name" value="ACT-like"/>
    <property type="match status" value="1"/>
</dbReference>
<dbReference type="Gene3D" id="3.30.70.260">
    <property type="match status" value="1"/>
</dbReference>
<dbReference type="GO" id="GO:0015949">
    <property type="term" value="P:nucleobase-containing small molecule interconversion"/>
    <property type="evidence" value="ECO:0007669"/>
    <property type="project" value="UniProtKB-ARBA"/>
</dbReference>
<feature type="domain" description="HD" evidence="4">
    <location>
        <begin position="73"/>
        <end position="172"/>
    </location>
</feature>
<dbReference type="EMBL" id="JABBFX010000001">
    <property type="protein sequence ID" value="NML43466.1"/>
    <property type="molecule type" value="Genomic_DNA"/>
</dbReference>
<dbReference type="Proteomes" id="UP000541185">
    <property type="component" value="Unassembled WGS sequence"/>
</dbReference>
<evidence type="ECO:0000259" key="5">
    <source>
        <dbReference type="PROSITE" id="PS51880"/>
    </source>
</evidence>
<dbReference type="RefSeq" id="WP_169417671.1">
    <property type="nucleotide sequence ID" value="NZ_JABBFX010000001.1"/>
</dbReference>
<dbReference type="Pfam" id="PF13291">
    <property type="entry name" value="ACT_4"/>
    <property type="match status" value="1"/>
</dbReference>
<dbReference type="SMART" id="SM00471">
    <property type="entry name" value="HDc"/>
    <property type="match status" value="1"/>
</dbReference>
<dbReference type="PROSITE" id="PS51831">
    <property type="entry name" value="HD"/>
    <property type="match status" value="1"/>
</dbReference>
<dbReference type="InterPro" id="IPR003607">
    <property type="entry name" value="HD/PDEase_dom"/>
</dbReference>
<dbReference type="Pfam" id="PF13328">
    <property type="entry name" value="HD_4"/>
    <property type="match status" value="1"/>
</dbReference>
<dbReference type="FunFam" id="3.30.460.10:FF:000001">
    <property type="entry name" value="GTP pyrophosphokinase RelA"/>
    <property type="match status" value="1"/>
</dbReference>
<dbReference type="SUPFAM" id="SSF81271">
    <property type="entry name" value="TGS-like"/>
    <property type="match status" value="1"/>
</dbReference>
<dbReference type="Pfam" id="PF04607">
    <property type="entry name" value="RelA_SpoT"/>
    <property type="match status" value="1"/>
</dbReference>
<dbReference type="InterPro" id="IPR002912">
    <property type="entry name" value="ACT_dom"/>
</dbReference>
<dbReference type="CDD" id="cd00077">
    <property type="entry name" value="HDc"/>
    <property type="match status" value="1"/>
</dbReference>
<comment type="function">
    <text evidence="1">In eubacteria ppGpp (guanosine 3'-diphosphate 5'-diphosphate) is a mediator of the stringent response that coordinates a variety of cellular activities in response to changes in nutritional abundance.</text>
</comment>
<evidence type="ECO:0000256" key="1">
    <source>
        <dbReference type="RuleBase" id="RU003847"/>
    </source>
</evidence>
<dbReference type="PROSITE" id="PS51671">
    <property type="entry name" value="ACT"/>
    <property type="match status" value="1"/>
</dbReference>
<reference evidence="6 7" key="1">
    <citation type="submission" date="2020-04" db="EMBL/GenBank/DDBJ databases">
        <title>Ramlibacter sp. G-1-2-2 isolated from soil.</title>
        <authorList>
            <person name="Dahal R.H."/>
        </authorList>
    </citation>
    <scope>NUCLEOTIDE SEQUENCE [LARGE SCALE GENOMIC DNA]</scope>
    <source>
        <strain evidence="6 7">G-1-2-2</strain>
    </source>
</reference>
<dbReference type="InterPro" id="IPR004811">
    <property type="entry name" value="RelA/Spo_fam"/>
</dbReference>
<comment type="caution">
    <text evidence="6">The sequence shown here is derived from an EMBL/GenBank/DDBJ whole genome shotgun (WGS) entry which is preliminary data.</text>
</comment>
<protein>
    <submittedName>
        <fullName evidence="6">Bifunctional (P)ppGpp synthetase/guanosine-3',5'-bis(Diphosphate) 3'-pyrophosphohydrolase</fullName>
    </submittedName>
</protein>
<dbReference type="NCBIfam" id="TIGR00691">
    <property type="entry name" value="spoT_relA"/>
    <property type="match status" value="1"/>
</dbReference>
<dbReference type="Gene3D" id="1.10.3210.10">
    <property type="entry name" value="Hypothetical protein af1432"/>
    <property type="match status" value="1"/>
</dbReference>
<evidence type="ECO:0000259" key="3">
    <source>
        <dbReference type="PROSITE" id="PS51671"/>
    </source>
</evidence>
<gene>
    <name evidence="6" type="ORF">HHL11_06855</name>
</gene>
<dbReference type="Pfam" id="PF19296">
    <property type="entry name" value="RelA_AH_RIS"/>
    <property type="match status" value="1"/>
</dbReference>
<dbReference type="SUPFAM" id="SSF109604">
    <property type="entry name" value="HD-domain/PDEase-like"/>
    <property type="match status" value="1"/>
</dbReference>
<dbReference type="PANTHER" id="PTHR21262:SF36">
    <property type="entry name" value="BIFUNCTIONAL (P)PPGPP SYNTHASE_HYDROLASE SPOT"/>
    <property type="match status" value="1"/>
</dbReference>
<dbReference type="InterPro" id="IPR004095">
    <property type="entry name" value="TGS"/>
</dbReference>
<dbReference type="SUPFAM" id="SSF81301">
    <property type="entry name" value="Nucleotidyltransferase"/>
    <property type="match status" value="1"/>
</dbReference>
<dbReference type="InterPro" id="IPR012676">
    <property type="entry name" value="TGS-like"/>
</dbReference>
<evidence type="ECO:0000259" key="4">
    <source>
        <dbReference type="PROSITE" id="PS51831"/>
    </source>
</evidence>
<dbReference type="Gene3D" id="3.10.20.30">
    <property type="match status" value="1"/>
</dbReference>
<dbReference type="FunFam" id="1.10.3210.10:FF:000001">
    <property type="entry name" value="GTP pyrophosphokinase RelA"/>
    <property type="match status" value="1"/>
</dbReference>
<evidence type="ECO:0000313" key="7">
    <source>
        <dbReference type="Proteomes" id="UP000541185"/>
    </source>
</evidence>
<proteinExistence type="inferred from homology"/>
<dbReference type="SMART" id="SM00954">
    <property type="entry name" value="RelA_SpoT"/>
    <property type="match status" value="1"/>
</dbReference>
<evidence type="ECO:0000313" key="6">
    <source>
        <dbReference type="EMBL" id="NML43466.1"/>
    </source>
</evidence>
<dbReference type="InterPro" id="IPR043519">
    <property type="entry name" value="NT_sf"/>
</dbReference>
<name>A0A848GXS5_9BURK</name>
<dbReference type="InterPro" id="IPR045600">
    <property type="entry name" value="RelA/SpoT_AH_RIS"/>
</dbReference>
<comment type="similarity">
    <text evidence="1">Belongs to the relA/spoT family.</text>
</comment>
<dbReference type="FunFam" id="3.10.20.30:FF:000002">
    <property type="entry name" value="GTP pyrophosphokinase (RelA/SpoT)"/>
    <property type="match status" value="1"/>
</dbReference>
<dbReference type="AlphaFoldDB" id="A0A848GXS5"/>
<dbReference type="InterPro" id="IPR007685">
    <property type="entry name" value="RelA_SpoT"/>
</dbReference>
<dbReference type="GO" id="GO:0042594">
    <property type="term" value="P:response to starvation"/>
    <property type="evidence" value="ECO:0007669"/>
    <property type="project" value="TreeGrafter"/>
</dbReference>
<feature type="compositionally biased region" description="Polar residues" evidence="2">
    <location>
        <begin position="1"/>
        <end position="10"/>
    </location>
</feature>
<dbReference type="InterPro" id="IPR033655">
    <property type="entry name" value="TGS_RelA/SpoT"/>
</dbReference>
<accession>A0A848GXS5</accession>